<evidence type="ECO:0000256" key="1">
    <source>
        <dbReference type="SAM" id="MobiDB-lite"/>
    </source>
</evidence>
<accession>A0A7R9ACE3</accession>
<evidence type="ECO:0000313" key="3">
    <source>
        <dbReference type="Proteomes" id="UP000677054"/>
    </source>
</evidence>
<evidence type="ECO:0000313" key="2">
    <source>
        <dbReference type="EMBL" id="CAD7251408.1"/>
    </source>
</evidence>
<dbReference type="AlphaFoldDB" id="A0A7R9ACE3"/>
<organism evidence="2">
    <name type="scientific">Darwinula stevensoni</name>
    <dbReference type="NCBI Taxonomy" id="69355"/>
    <lineage>
        <taxon>Eukaryota</taxon>
        <taxon>Metazoa</taxon>
        <taxon>Ecdysozoa</taxon>
        <taxon>Arthropoda</taxon>
        <taxon>Crustacea</taxon>
        <taxon>Oligostraca</taxon>
        <taxon>Ostracoda</taxon>
        <taxon>Podocopa</taxon>
        <taxon>Podocopida</taxon>
        <taxon>Darwinulocopina</taxon>
        <taxon>Darwinuloidea</taxon>
        <taxon>Darwinulidae</taxon>
        <taxon>Darwinula</taxon>
    </lineage>
</organism>
<keyword evidence="3" id="KW-1185">Reference proteome</keyword>
<protein>
    <submittedName>
        <fullName evidence="2">Uncharacterized protein</fullName>
    </submittedName>
</protein>
<sequence>MNRQEKGQKPAQMTTSNGDLGRPQNKVRKSSGAIHSLFEQALPAKLMDTQDIVLENQIKILELQQRTLEAEEKVAMKKLRVLAKEEVKVNFEIQVLSLKKQRLLAQCQDVPGQKKGQLPLMCRMSTSLNSSPLGH</sequence>
<dbReference type="EMBL" id="LR903043">
    <property type="protein sequence ID" value="CAD7251408.1"/>
    <property type="molecule type" value="Genomic_DNA"/>
</dbReference>
<dbReference type="Proteomes" id="UP000677054">
    <property type="component" value="Unassembled WGS sequence"/>
</dbReference>
<dbReference type="EMBL" id="CAJPEV010003526">
    <property type="protein sequence ID" value="CAG0899950.1"/>
    <property type="molecule type" value="Genomic_DNA"/>
</dbReference>
<gene>
    <name evidence="2" type="ORF">DSTB1V02_LOCUS11175</name>
</gene>
<feature type="region of interest" description="Disordered" evidence="1">
    <location>
        <begin position="1"/>
        <end position="29"/>
    </location>
</feature>
<reference evidence="2" key="1">
    <citation type="submission" date="2020-11" db="EMBL/GenBank/DDBJ databases">
        <authorList>
            <person name="Tran Van P."/>
        </authorList>
    </citation>
    <scope>NUCLEOTIDE SEQUENCE</scope>
</reference>
<proteinExistence type="predicted"/>
<name>A0A7R9ACE3_9CRUS</name>